<feature type="region of interest" description="Disordered" evidence="1">
    <location>
        <begin position="276"/>
        <end position="299"/>
    </location>
</feature>
<dbReference type="PANTHER" id="PTHR35010:SF2">
    <property type="entry name" value="BLL4672 PROTEIN"/>
    <property type="match status" value="1"/>
</dbReference>
<name>A0ABP8E1W2_9MICO</name>
<keyword evidence="4" id="KW-1185">Reference proteome</keyword>
<reference evidence="4" key="1">
    <citation type="journal article" date="2019" name="Int. J. Syst. Evol. Microbiol.">
        <title>The Global Catalogue of Microorganisms (GCM) 10K type strain sequencing project: providing services to taxonomists for standard genome sequencing and annotation.</title>
        <authorList>
            <consortium name="The Broad Institute Genomics Platform"/>
            <consortium name="The Broad Institute Genome Sequencing Center for Infectious Disease"/>
            <person name="Wu L."/>
            <person name="Ma J."/>
        </authorList>
    </citation>
    <scope>NUCLEOTIDE SEQUENCE [LARGE SCALE GENOMIC DNA]</scope>
    <source>
        <strain evidence="4">JCM 17442</strain>
    </source>
</reference>
<evidence type="ECO:0000313" key="3">
    <source>
        <dbReference type="EMBL" id="GAA4266194.1"/>
    </source>
</evidence>
<dbReference type="SUPFAM" id="SSF47413">
    <property type="entry name" value="lambda repressor-like DNA-binding domains"/>
    <property type="match status" value="1"/>
</dbReference>
<dbReference type="InterPro" id="IPR010982">
    <property type="entry name" value="Lambda_DNA-bd_dom_sf"/>
</dbReference>
<evidence type="ECO:0000259" key="2">
    <source>
        <dbReference type="PROSITE" id="PS50943"/>
    </source>
</evidence>
<dbReference type="InterPro" id="IPR041413">
    <property type="entry name" value="MLTR_LBD"/>
</dbReference>
<feature type="domain" description="HTH cro/C1-type" evidence="2">
    <location>
        <begin position="36"/>
        <end position="83"/>
    </location>
</feature>
<feature type="compositionally biased region" description="Gly residues" evidence="1">
    <location>
        <begin position="290"/>
        <end position="299"/>
    </location>
</feature>
<gene>
    <name evidence="3" type="ORF">GCM10022256_18060</name>
</gene>
<dbReference type="Gene3D" id="1.10.260.40">
    <property type="entry name" value="lambda repressor-like DNA-binding domains"/>
    <property type="match status" value="1"/>
</dbReference>
<dbReference type="Gene3D" id="3.30.450.180">
    <property type="match status" value="1"/>
</dbReference>
<comment type="caution">
    <text evidence="3">The sequence shown here is derived from an EMBL/GenBank/DDBJ whole genome shotgun (WGS) entry which is preliminary data.</text>
</comment>
<evidence type="ECO:0000256" key="1">
    <source>
        <dbReference type="SAM" id="MobiDB-lite"/>
    </source>
</evidence>
<protein>
    <submittedName>
        <fullName evidence="3">Helix-turn-helix transcriptional regulator</fullName>
    </submittedName>
</protein>
<dbReference type="Proteomes" id="UP001501594">
    <property type="component" value="Unassembled WGS sequence"/>
</dbReference>
<organism evidence="3 4">
    <name type="scientific">Frondihabitans peucedani</name>
    <dbReference type="NCBI Taxonomy" id="598626"/>
    <lineage>
        <taxon>Bacteria</taxon>
        <taxon>Bacillati</taxon>
        <taxon>Actinomycetota</taxon>
        <taxon>Actinomycetes</taxon>
        <taxon>Micrococcales</taxon>
        <taxon>Microbacteriaceae</taxon>
        <taxon>Frondihabitans</taxon>
    </lineage>
</organism>
<dbReference type="Pfam" id="PF13560">
    <property type="entry name" value="HTH_31"/>
    <property type="match status" value="1"/>
</dbReference>
<feature type="compositionally biased region" description="Low complexity" evidence="1">
    <location>
        <begin position="276"/>
        <end position="289"/>
    </location>
</feature>
<dbReference type="RefSeq" id="WP_344795197.1">
    <property type="nucleotide sequence ID" value="NZ_BAABAU010000001.1"/>
</dbReference>
<dbReference type="InterPro" id="IPR001387">
    <property type="entry name" value="Cro/C1-type_HTH"/>
</dbReference>
<evidence type="ECO:0000313" key="4">
    <source>
        <dbReference type="Proteomes" id="UP001501594"/>
    </source>
</evidence>
<dbReference type="EMBL" id="BAABAU010000001">
    <property type="protein sequence ID" value="GAA4266194.1"/>
    <property type="molecule type" value="Genomic_DNA"/>
</dbReference>
<dbReference type="CDD" id="cd00093">
    <property type="entry name" value="HTH_XRE"/>
    <property type="match status" value="1"/>
</dbReference>
<dbReference type="PROSITE" id="PS50943">
    <property type="entry name" value="HTH_CROC1"/>
    <property type="match status" value="1"/>
</dbReference>
<dbReference type="Pfam" id="PF17765">
    <property type="entry name" value="MLTR_LBD"/>
    <property type="match status" value="1"/>
</dbReference>
<proteinExistence type="predicted"/>
<accession>A0ABP8E1W2</accession>
<sequence length="299" mass="32339">MAERENGLGDFLRARRALLDPAAFGIRSGGGRRVEGLRRDELAHLAGVSPHYYARLEQGRARHPSRSVLDALARVLDLSDEARAHLAGLTEGSVSLVGGSRESETVTPELQQLVAGWPQQPAAVVGRYGDVLFSNELAQALTPWFAPGNNLLHEAFLNIHARTFYVDWEQVASGAVAALRSSAGSDTGHPRLLDLVEHLSARSDDFRRIWARHDVLERTSGTKRYFIPLVGQVTLSYQTFTVNEAPDQTLYVFFAEPGSPDEDALRLLSSLVEPVPSSQARTRRAPAGAGALGGGTGGI</sequence>
<dbReference type="PANTHER" id="PTHR35010">
    <property type="entry name" value="BLL4672 PROTEIN-RELATED"/>
    <property type="match status" value="1"/>
</dbReference>
<dbReference type="SMART" id="SM00530">
    <property type="entry name" value="HTH_XRE"/>
    <property type="match status" value="1"/>
</dbReference>